<protein>
    <submittedName>
        <fullName evidence="1">Uncharacterized protein</fullName>
    </submittedName>
</protein>
<gene>
    <name evidence="1" type="ORF">SDC9_101672</name>
</gene>
<dbReference type="EMBL" id="VSSQ01015011">
    <property type="protein sequence ID" value="MPM54889.1"/>
    <property type="molecule type" value="Genomic_DNA"/>
</dbReference>
<accession>A0A645ANZ3</accession>
<reference evidence="1" key="1">
    <citation type="submission" date="2019-08" db="EMBL/GenBank/DDBJ databases">
        <authorList>
            <person name="Kucharzyk K."/>
            <person name="Murdoch R.W."/>
            <person name="Higgins S."/>
            <person name="Loffler F."/>
        </authorList>
    </citation>
    <scope>NUCLEOTIDE SEQUENCE</scope>
</reference>
<sequence length="122" mass="13210">MSAVRNERHAASGADLGGLFERLNGAADVAAMGHDHEICFFKQRLGEGLGRQVSAQAALQNVDENSLFLQFPQRAHHRIVFHRGGDNAHLGLEEPLYDDVQRVRDVGGQGHIFGIGLGVASK</sequence>
<name>A0A645ANZ3_9ZZZZ</name>
<organism evidence="1">
    <name type="scientific">bioreactor metagenome</name>
    <dbReference type="NCBI Taxonomy" id="1076179"/>
    <lineage>
        <taxon>unclassified sequences</taxon>
        <taxon>metagenomes</taxon>
        <taxon>ecological metagenomes</taxon>
    </lineage>
</organism>
<comment type="caution">
    <text evidence="1">The sequence shown here is derived from an EMBL/GenBank/DDBJ whole genome shotgun (WGS) entry which is preliminary data.</text>
</comment>
<evidence type="ECO:0000313" key="1">
    <source>
        <dbReference type="EMBL" id="MPM54889.1"/>
    </source>
</evidence>
<dbReference type="AlphaFoldDB" id="A0A645ANZ3"/>
<proteinExistence type="predicted"/>